<comment type="cofactor">
    <cofactor evidence="2">
        <name>Mg(2+)</name>
        <dbReference type="ChEBI" id="CHEBI:18420"/>
    </cofactor>
</comment>
<dbReference type="SUPFAM" id="SSF55811">
    <property type="entry name" value="Nudix"/>
    <property type="match status" value="1"/>
</dbReference>
<keyword evidence="5" id="KW-0378">Hydrolase</keyword>
<accession>A0A7Y9UUW0</accession>
<feature type="compositionally biased region" description="Acidic residues" evidence="8">
    <location>
        <begin position="251"/>
        <end position="270"/>
    </location>
</feature>
<dbReference type="PROSITE" id="PS51462">
    <property type="entry name" value="NUDIX"/>
    <property type="match status" value="1"/>
</dbReference>
<feature type="region of interest" description="Disordered" evidence="8">
    <location>
        <begin position="238"/>
        <end position="280"/>
    </location>
</feature>
<evidence type="ECO:0000256" key="4">
    <source>
        <dbReference type="ARBA" id="ARBA00022723"/>
    </source>
</evidence>
<dbReference type="Pfam" id="PF00293">
    <property type="entry name" value="NUDIX"/>
    <property type="match status" value="1"/>
</dbReference>
<evidence type="ECO:0000256" key="1">
    <source>
        <dbReference type="ARBA" id="ARBA00001936"/>
    </source>
</evidence>
<comment type="similarity">
    <text evidence="3">Belongs to the Nudix hydrolase family. PCD1 subfamily.</text>
</comment>
<keyword evidence="4" id="KW-0479">Metal-binding</keyword>
<reference evidence="10 11" key="1">
    <citation type="submission" date="2020-07" db="EMBL/GenBank/DDBJ databases">
        <title>Sequencing the genomes of 1000 actinobacteria strains.</title>
        <authorList>
            <person name="Klenk H.-P."/>
        </authorList>
    </citation>
    <scope>NUCLEOTIDE SEQUENCE [LARGE SCALE GENOMIC DNA]</scope>
    <source>
        <strain evidence="10 11">DSM 24552</strain>
    </source>
</reference>
<dbReference type="PANTHER" id="PTHR12992:SF11">
    <property type="entry name" value="MITOCHONDRIAL COENZYME A DIPHOSPHATASE NUDT8"/>
    <property type="match status" value="1"/>
</dbReference>
<dbReference type="InterPro" id="IPR000086">
    <property type="entry name" value="NUDIX_hydrolase_dom"/>
</dbReference>
<feature type="compositionally biased region" description="Basic and acidic residues" evidence="8">
    <location>
        <begin position="271"/>
        <end position="280"/>
    </location>
</feature>
<gene>
    <name evidence="10" type="ORF">BJ989_000304</name>
</gene>
<dbReference type="Gene3D" id="3.90.79.10">
    <property type="entry name" value="Nucleoside Triphosphate Pyrophosphohydrolase"/>
    <property type="match status" value="1"/>
</dbReference>
<dbReference type="InterPro" id="IPR045121">
    <property type="entry name" value="CoAse"/>
</dbReference>
<evidence type="ECO:0000313" key="10">
    <source>
        <dbReference type="EMBL" id="NYG54000.1"/>
    </source>
</evidence>
<dbReference type="GO" id="GO:0030145">
    <property type="term" value="F:manganese ion binding"/>
    <property type="evidence" value="ECO:0007669"/>
    <property type="project" value="InterPro"/>
</dbReference>
<dbReference type="InterPro" id="IPR020084">
    <property type="entry name" value="NUDIX_hydrolase_CS"/>
</dbReference>
<evidence type="ECO:0000313" key="11">
    <source>
        <dbReference type="Proteomes" id="UP000544110"/>
    </source>
</evidence>
<evidence type="ECO:0000259" key="9">
    <source>
        <dbReference type="PROSITE" id="PS51462"/>
    </source>
</evidence>
<dbReference type="GO" id="GO:0000287">
    <property type="term" value="F:magnesium ion binding"/>
    <property type="evidence" value="ECO:0007669"/>
    <property type="project" value="InterPro"/>
</dbReference>
<dbReference type="GO" id="GO:0010945">
    <property type="term" value="F:coenzyme A diphosphatase activity"/>
    <property type="evidence" value="ECO:0007669"/>
    <property type="project" value="InterPro"/>
</dbReference>
<dbReference type="RefSeq" id="WP_343048993.1">
    <property type="nucleotide sequence ID" value="NZ_JACCAC010000001.1"/>
</dbReference>
<dbReference type="PROSITE" id="PS01293">
    <property type="entry name" value="NUDIX_COA"/>
    <property type="match status" value="1"/>
</dbReference>
<proteinExistence type="inferred from homology"/>
<evidence type="ECO:0000256" key="8">
    <source>
        <dbReference type="SAM" id="MobiDB-lite"/>
    </source>
</evidence>
<evidence type="ECO:0000256" key="6">
    <source>
        <dbReference type="ARBA" id="ARBA00022842"/>
    </source>
</evidence>
<dbReference type="InterPro" id="IPR015797">
    <property type="entry name" value="NUDIX_hydrolase-like_dom_sf"/>
</dbReference>
<comment type="cofactor">
    <cofactor evidence="1">
        <name>Mn(2+)</name>
        <dbReference type="ChEBI" id="CHEBI:29035"/>
    </cofactor>
</comment>
<dbReference type="GO" id="GO:0009132">
    <property type="term" value="P:nucleoside diphosphate metabolic process"/>
    <property type="evidence" value="ECO:0007669"/>
    <property type="project" value="InterPro"/>
</dbReference>
<dbReference type="AlphaFoldDB" id="A0A7Y9UUW0"/>
<evidence type="ECO:0000256" key="2">
    <source>
        <dbReference type="ARBA" id="ARBA00001946"/>
    </source>
</evidence>
<name>A0A7Y9UUW0_9ACTN</name>
<dbReference type="PANTHER" id="PTHR12992">
    <property type="entry name" value="NUDIX HYDROLASE"/>
    <property type="match status" value="1"/>
</dbReference>
<dbReference type="InterPro" id="IPR000059">
    <property type="entry name" value="NUDIX_hydrolase_NudL_CS"/>
</dbReference>
<sequence length="280" mass="30146">MSAFRDVPDLPAWLVQVRDGAASIAGEQLSRFLPPEDAAPRRGAVLMLLADGPEGREVLLTERAHHMRSHPGQVSFPGGSVDPGETAVSAALREAQEEIGVDPASVEVFAELPELWLPPSNFAVTTVVGWWRDPGAARVVSPDEVHAVHRVLLRDLLDPTHRISVRHPSGWVGPGFLIGPDKDVVLWGFTGGILSRFFAHLGWLDPDEGDGPVRDLPAHMLGGDTGPRTAAVVEAARRVGVPPGREGFLDISDEDDDEDGDRDGDRDGDEDGRTDREAQA</sequence>
<keyword evidence="6" id="KW-0460">Magnesium</keyword>
<dbReference type="EMBL" id="JACCAC010000001">
    <property type="protein sequence ID" value="NYG54000.1"/>
    <property type="molecule type" value="Genomic_DNA"/>
</dbReference>
<evidence type="ECO:0000256" key="7">
    <source>
        <dbReference type="ARBA" id="ARBA00023211"/>
    </source>
</evidence>
<evidence type="ECO:0000256" key="3">
    <source>
        <dbReference type="ARBA" id="ARBA00006506"/>
    </source>
</evidence>
<organism evidence="10 11">
    <name type="scientific">Nocardioides perillae</name>
    <dbReference type="NCBI Taxonomy" id="1119534"/>
    <lineage>
        <taxon>Bacteria</taxon>
        <taxon>Bacillati</taxon>
        <taxon>Actinomycetota</taxon>
        <taxon>Actinomycetes</taxon>
        <taxon>Propionibacteriales</taxon>
        <taxon>Nocardioidaceae</taxon>
        <taxon>Nocardioides</taxon>
    </lineage>
</organism>
<dbReference type="Proteomes" id="UP000544110">
    <property type="component" value="Unassembled WGS sequence"/>
</dbReference>
<evidence type="ECO:0000256" key="5">
    <source>
        <dbReference type="ARBA" id="ARBA00022801"/>
    </source>
</evidence>
<dbReference type="PROSITE" id="PS00893">
    <property type="entry name" value="NUDIX_BOX"/>
    <property type="match status" value="1"/>
</dbReference>
<comment type="caution">
    <text evidence="10">The sequence shown here is derived from an EMBL/GenBank/DDBJ whole genome shotgun (WGS) entry which is preliminary data.</text>
</comment>
<feature type="domain" description="Nudix hydrolase" evidence="9">
    <location>
        <begin position="40"/>
        <end position="178"/>
    </location>
</feature>
<dbReference type="CDD" id="cd03426">
    <property type="entry name" value="NUDIX_CoAse_Nudt7"/>
    <property type="match status" value="1"/>
</dbReference>
<keyword evidence="7" id="KW-0464">Manganese</keyword>
<keyword evidence="11" id="KW-1185">Reference proteome</keyword>
<protein>
    <submittedName>
        <fullName evidence="10">8-oxo-dGTP pyrophosphatase MutT (NUDIX family)</fullName>
    </submittedName>
</protein>